<organism evidence="1 2">
    <name type="scientific">Dermatophagoides pteronyssinus</name>
    <name type="common">European house dust mite</name>
    <dbReference type="NCBI Taxonomy" id="6956"/>
    <lineage>
        <taxon>Eukaryota</taxon>
        <taxon>Metazoa</taxon>
        <taxon>Ecdysozoa</taxon>
        <taxon>Arthropoda</taxon>
        <taxon>Chelicerata</taxon>
        <taxon>Arachnida</taxon>
        <taxon>Acari</taxon>
        <taxon>Acariformes</taxon>
        <taxon>Sarcoptiformes</taxon>
        <taxon>Astigmata</taxon>
        <taxon>Psoroptidia</taxon>
        <taxon>Analgoidea</taxon>
        <taxon>Pyroglyphidae</taxon>
        <taxon>Dermatophagoidinae</taxon>
        <taxon>Dermatophagoides</taxon>
    </lineage>
</organism>
<dbReference type="EMBL" id="NJHN03000036">
    <property type="protein sequence ID" value="KAH9422721.1"/>
    <property type="molecule type" value="Genomic_DNA"/>
</dbReference>
<accession>A0ABQ8JJG1</accession>
<keyword evidence="2" id="KW-1185">Reference proteome</keyword>
<reference evidence="1 2" key="2">
    <citation type="journal article" date="2022" name="Mol. Biol. Evol.">
        <title>Comparative Genomics Reveals Insights into the Divergent Evolution of Astigmatic Mites and Household Pest Adaptations.</title>
        <authorList>
            <person name="Xiong Q."/>
            <person name="Wan A.T."/>
            <person name="Liu X."/>
            <person name="Fung C.S."/>
            <person name="Xiao X."/>
            <person name="Malainual N."/>
            <person name="Hou J."/>
            <person name="Wang L."/>
            <person name="Wang M."/>
            <person name="Yang K.Y."/>
            <person name="Cui Y."/>
            <person name="Leung E.L."/>
            <person name="Nong W."/>
            <person name="Shin S.K."/>
            <person name="Au S.W."/>
            <person name="Jeong K.Y."/>
            <person name="Chew F.T."/>
            <person name="Hui J.H."/>
            <person name="Leung T.F."/>
            <person name="Tungtrongchitr A."/>
            <person name="Zhong N."/>
            <person name="Liu Z."/>
            <person name="Tsui S.K."/>
        </authorList>
    </citation>
    <scope>NUCLEOTIDE SEQUENCE [LARGE SCALE GENOMIC DNA]</scope>
    <source>
        <strain evidence="1">Derp</strain>
    </source>
</reference>
<protein>
    <submittedName>
        <fullName evidence="1">Uncharacterized protein</fullName>
    </submittedName>
</protein>
<reference evidence="1 2" key="1">
    <citation type="journal article" date="2018" name="J. Allergy Clin. Immunol.">
        <title>High-quality assembly of Dermatophagoides pteronyssinus genome and transcriptome reveals a wide range of novel allergens.</title>
        <authorList>
            <person name="Liu X.Y."/>
            <person name="Yang K.Y."/>
            <person name="Wang M.Q."/>
            <person name="Kwok J.S."/>
            <person name="Zeng X."/>
            <person name="Yang Z."/>
            <person name="Xiao X.J."/>
            <person name="Lau C.P."/>
            <person name="Li Y."/>
            <person name="Huang Z.M."/>
            <person name="Ba J.G."/>
            <person name="Yim A.K."/>
            <person name="Ouyang C.Y."/>
            <person name="Ngai S.M."/>
            <person name="Chan T.F."/>
            <person name="Leung E.L."/>
            <person name="Liu L."/>
            <person name="Liu Z.G."/>
            <person name="Tsui S.K."/>
        </authorList>
    </citation>
    <scope>NUCLEOTIDE SEQUENCE [LARGE SCALE GENOMIC DNA]</scope>
    <source>
        <strain evidence="1">Derp</strain>
    </source>
</reference>
<dbReference type="Proteomes" id="UP000887458">
    <property type="component" value="Unassembled WGS sequence"/>
</dbReference>
<evidence type="ECO:0000313" key="1">
    <source>
        <dbReference type="EMBL" id="KAH9422721.1"/>
    </source>
</evidence>
<proteinExistence type="predicted"/>
<comment type="caution">
    <text evidence="1">The sequence shown here is derived from an EMBL/GenBank/DDBJ whole genome shotgun (WGS) entry which is preliminary data.</text>
</comment>
<name>A0ABQ8JJG1_DERPT</name>
<gene>
    <name evidence="1" type="ORF">DERP_003399</name>
</gene>
<sequence length="66" mass="7371">MTNNTTIKFCHVANLPAPIKPRRAVFASAPPRRVFFVGRVPDVTLVTMITLNNTDSFIIGYCLYSI</sequence>
<evidence type="ECO:0000313" key="2">
    <source>
        <dbReference type="Proteomes" id="UP000887458"/>
    </source>
</evidence>